<name>A0ABX2G2V9_9BURK</name>
<dbReference type="PANTHER" id="PTHR21666">
    <property type="entry name" value="PEPTIDASE-RELATED"/>
    <property type="match status" value="1"/>
</dbReference>
<dbReference type="GO" id="GO:0016787">
    <property type="term" value="F:hydrolase activity"/>
    <property type="evidence" value="ECO:0007669"/>
    <property type="project" value="UniProtKB-KW"/>
</dbReference>
<dbReference type="SUPFAM" id="SSF51261">
    <property type="entry name" value="Duplicated hybrid motif"/>
    <property type="match status" value="1"/>
</dbReference>
<proteinExistence type="predicted"/>
<evidence type="ECO:0000259" key="1">
    <source>
        <dbReference type="Pfam" id="PF01551"/>
    </source>
</evidence>
<dbReference type="Pfam" id="PF01551">
    <property type="entry name" value="Peptidase_M23"/>
    <property type="match status" value="1"/>
</dbReference>
<feature type="domain" description="M23ase beta-sheet core" evidence="1">
    <location>
        <begin position="35"/>
        <end position="130"/>
    </location>
</feature>
<protein>
    <submittedName>
        <fullName evidence="2">Murein DD-endopeptidase MepM/ murein hydrolase activator NlpD</fullName>
    </submittedName>
</protein>
<reference evidence="2 3" key="1">
    <citation type="submission" date="2020-05" db="EMBL/GenBank/DDBJ databases">
        <title>Genomic Encyclopedia of Type Strains, Phase IV (KMG-V): Genome sequencing to study the core and pangenomes of soil and plant-associated prokaryotes.</title>
        <authorList>
            <person name="Whitman W."/>
        </authorList>
    </citation>
    <scope>NUCLEOTIDE SEQUENCE [LARGE SCALE GENOMIC DNA]</scope>
    <source>
        <strain evidence="2 3">C29</strain>
    </source>
</reference>
<dbReference type="RefSeq" id="WP_173805645.1">
    <property type="nucleotide sequence ID" value="NZ_JABSNM010000009.1"/>
</dbReference>
<organism evidence="2 3">
    <name type="scientific">Sphaerotilus uruguayifluvii</name>
    <dbReference type="NCBI Taxonomy" id="2735897"/>
    <lineage>
        <taxon>Bacteria</taxon>
        <taxon>Pseudomonadati</taxon>
        <taxon>Pseudomonadota</taxon>
        <taxon>Betaproteobacteria</taxon>
        <taxon>Burkholderiales</taxon>
        <taxon>Sphaerotilaceae</taxon>
        <taxon>Sphaerotilus</taxon>
    </lineage>
</organism>
<dbReference type="InterPro" id="IPR016047">
    <property type="entry name" value="M23ase_b-sheet_dom"/>
</dbReference>
<sequence>MGAICWPLVSNVIRRNSNSHTFGWVRKYADGTPKPHQGWDFYAVPSTPCYAISDGKVVYASDNGALGLMLMVQFDHGGQSLYAGYAHLQQILVKMGDTVTMKQKVALTGNSGNASSMTGLDQHLHFEIRTMPFPGKGLAGRISPLQIFGKCPLLDPIMETMQ</sequence>
<dbReference type="Gene3D" id="2.70.70.10">
    <property type="entry name" value="Glucose Permease (Domain IIA)"/>
    <property type="match status" value="1"/>
</dbReference>
<gene>
    <name evidence="2" type="ORF">HNQ01_002379</name>
</gene>
<evidence type="ECO:0000313" key="2">
    <source>
        <dbReference type="EMBL" id="NRT56636.1"/>
    </source>
</evidence>
<dbReference type="InterPro" id="IPR050570">
    <property type="entry name" value="Cell_wall_metabolism_enzyme"/>
</dbReference>
<keyword evidence="2" id="KW-0378">Hydrolase</keyword>
<dbReference type="CDD" id="cd12797">
    <property type="entry name" value="M23_peptidase"/>
    <property type="match status" value="1"/>
</dbReference>
<dbReference type="EMBL" id="JABSNM010000009">
    <property type="protein sequence ID" value="NRT56636.1"/>
    <property type="molecule type" value="Genomic_DNA"/>
</dbReference>
<dbReference type="PANTHER" id="PTHR21666:SF270">
    <property type="entry name" value="MUREIN HYDROLASE ACTIVATOR ENVC"/>
    <property type="match status" value="1"/>
</dbReference>
<accession>A0ABX2G2V9</accession>
<evidence type="ECO:0000313" key="3">
    <source>
        <dbReference type="Proteomes" id="UP001516061"/>
    </source>
</evidence>
<keyword evidence="3" id="KW-1185">Reference proteome</keyword>
<dbReference type="Proteomes" id="UP001516061">
    <property type="component" value="Unassembled WGS sequence"/>
</dbReference>
<comment type="caution">
    <text evidence="2">The sequence shown here is derived from an EMBL/GenBank/DDBJ whole genome shotgun (WGS) entry which is preliminary data.</text>
</comment>
<dbReference type="InterPro" id="IPR011055">
    <property type="entry name" value="Dup_hybrid_motif"/>
</dbReference>